<dbReference type="PROSITE" id="PS50928">
    <property type="entry name" value="ABC_TM1"/>
    <property type="match status" value="1"/>
</dbReference>
<dbReference type="PANTHER" id="PTHR30614">
    <property type="entry name" value="MEMBRANE COMPONENT OF AMINO ACID ABC TRANSPORTER"/>
    <property type="match status" value="1"/>
</dbReference>
<dbReference type="GO" id="GO:0006865">
    <property type="term" value="P:amino acid transport"/>
    <property type="evidence" value="ECO:0007669"/>
    <property type="project" value="UniProtKB-KW"/>
</dbReference>
<evidence type="ECO:0000256" key="9">
    <source>
        <dbReference type="RuleBase" id="RU363032"/>
    </source>
</evidence>
<evidence type="ECO:0000256" key="3">
    <source>
        <dbReference type="ARBA" id="ARBA00022448"/>
    </source>
</evidence>
<evidence type="ECO:0000256" key="5">
    <source>
        <dbReference type="ARBA" id="ARBA00022692"/>
    </source>
</evidence>
<feature type="transmembrane region" description="Helical" evidence="9">
    <location>
        <begin position="118"/>
        <end position="136"/>
    </location>
</feature>
<keyword evidence="4" id="KW-1003">Cell membrane</keyword>
<dbReference type="RefSeq" id="WP_114715836.1">
    <property type="nucleotide sequence ID" value="NZ_KZ857269.1"/>
</dbReference>
<evidence type="ECO:0000313" key="12">
    <source>
        <dbReference type="Proteomes" id="UP000254939"/>
    </source>
</evidence>
<dbReference type="GO" id="GO:0043190">
    <property type="term" value="C:ATP-binding cassette (ABC) transporter complex"/>
    <property type="evidence" value="ECO:0007669"/>
    <property type="project" value="InterPro"/>
</dbReference>
<dbReference type="SUPFAM" id="SSF161098">
    <property type="entry name" value="MetI-like"/>
    <property type="match status" value="1"/>
</dbReference>
<comment type="caution">
    <text evidence="11">The sequence shown here is derived from an EMBL/GenBank/DDBJ whole genome shotgun (WGS) entry which is preliminary data.</text>
</comment>
<evidence type="ECO:0000313" key="11">
    <source>
        <dbReference type="EMBL" id="RDJ02314.1"/>
    </source>
</evidence>
<evidence type="ECO:0000256" key="7">
    <source>
        <dbReference type="ARBA" id="ARBA00022989"/>
    </source>
</evidence>
<feature type="transmembrane region" description="Helical" evidence="9">
    <location>
        <begin position="87"/>
        <end position="106"/>
    </location>
</feature>
<dbReference type="AlphaFoldDB" id="A0A370KER0"/>
<dbReference type="InterPro" id="IPR000515">
    <property type="entry name" value="MetI-like"/>
</dbReference>
<dbReference type="Proteomes" id="UP000254939">
    <property type="component" value="Unassembled WGS sequence"/>
</dbReference>
<dbReference type="InterPro" id="IPR010065">
    <property type="entry name" value="AA_ABC_transptr_permease_3TM"/>
</dbReference>
<evidence type="ECO:0000256" key="2">
    <source>
        <dbReference type="ARBA" id="ARBA00010072"/>
    </source>
</evidence>
<dbReference type="EMBL" id="NAAC01000048">
    <property type="protein sequence ID" value="RDJ02314.1"/>
    <property type="molecule type" value="Genomic_DNA"/>
</dbReference>
<dbReference type="NCBIfam" id="TIGR01726">
    <property type="entry name" value="HEQRo_perm_3TM"/>
    <property type="match status" value="1"/>
</dbReference>
<feature type="transmembrane region" description="Helical" evidence="9">
    <location>
        <begin position="186"/>
        <end position="206"/>
    </location>
</feature>
<evidence type="ECO:0000256" key="8">
    <source>
        <dbReference type="ARBA" id="ARBA00023136"/>
    </source>
</evidence>
<dbReference type="Pfam" id="PF00528">
    <property type="entry name" value="BPD_transp_1"/>
    <property type="match status" value="1"/>
</dbReference>
<keyword evidence="7 9" id="KW-1133">Transmembrane helix</keyword>
<keyword evidence="3 9" id="KW-0813">Transport</keyword>
<accession>A0A370KER0</accession>
<dbReference type="InterPro" id="IPR043429">
    <property type="entry name" value="ArtM/GltK/GlnP/TcyL/YhdX-like"/>
</dbReference>
<sequence>MNDNLLGMLAGALVSGAAVTIEVTAGSLIVALIIGIALATSEFLSDNRLLRIAIRFYVESLRNIPSLTFLFLLYFGLASLGFRLSSIAAAVAGLGLIGGAICVDIFRSGFQSVPVGQSEAAASIGLSPLAAFRLIVFPQGLRLALPSLGNYAVSLVKDTSLVAAIAAPEILFNARQLVNETFETTLIYGGAAAVYLILTSVVARSVSLMEQKLEIR</sequence>
<dbReference type="PANTHER" id="PTHR30614:SF0">
    <property type="entry name" value="L-CYSTINE TRANSPORT SYSTEM PERMEASE PROTEIN TCYL"/>
    <property type="match status" value="1"/>
</dbReference>
<name>A0A370KER0_9HYPH</name>
<keyword evidence="6" id="KW-0029">Amino-acid transport</keyword>
<feature type="domain" description="ABC transmembrane type-1" evidence="10">
    <location>
        <begin position="17"/>
        <end position="207"/>
    </location>
</feature>
<dbReference type="Gene3D" id="1.10.3720.10">
    <property type="entry name" value="MetI-like"/>
    <property type="match status" value="1"/>
</dbReference>
<evidence type="ECO:0000259" key="10">
    <source>
        <dbReference type="PROSITE" id="PS50928"/>
    </source>
</evidence>
<comment type="similarity">
    <text evidence="2">Belongs to the binding-protein-dependent transport system permease family. HisMQ subfamily.</text>
</comment>
<evidence type="ECO:0000256" key="4">
    <source>
        <dbReference type="ARBA" id="ARBA00022475"/>
    </source>
</evidence>
<comment type="subcellular location">
    <subcellularLocation>
        <location evidence="1">Cell inner membrane</location>
        <topology evidence="1">Multi-pass membrane protein</topology>
    </subcellularLocation>
    <subcellularLocation>
        <location evidence="9">Cell membrane</location>
        <topology evidence="9">Multi-pass membrane protein</topology>
    </subcellularLocation>
</comment>
<dbReference type="OrthoDB" id="7341446at2"/>
<feature type="transmembrane region" description="Helical" evidence="9">
    <location>
        <begin position="64"/>
        <end position="81"/>
    </location>
</feature>
<dbReference type="GO" id="GO:0022857">
    <property type="term" value="F:transmembrane transporter activity"/>
    <property type="evidence" value="ECO:0007669"/>
    <property type="project" value="InterPro"/>
</dbReference>
<dbReference type="CDD" id="cd06261">
    <property type="entry name" value="TM_PBP2"/>
    <property type="match status" value="1"/>
</dbReference>
<organism evidence="11 12">
    <name type="scientific">Rhizobium grahamii</name>
    <dbReference type="NCBI Taxonomy" id="1120045"/>
    <lineage>
        <taxon>Bacteria</taxon>
        <taxon>Pseudomonadati</taxon>
        <taxon>Pseudomonadota</taxon>
        <taxon>Alphaproteobacteria</taxon>
        <taxon>Hyphomicrobiales</taxon>
        <taxon>Rhizobiaceae</taxon>
        <taxon>Rhizobium/Agrobacterium group</taxon>
        <taxon>Rhizobium</taxon>
    </lineage>
</organism>
<evidence type="ECO:0000256" key="6">
    <source>
        <dbReference type="ARBA" id="ARBA00022970"/>
    </source>
</evidence>
<feature type="transmembrane region" description="Helical" evidence="9">
    <location>
        <begin position="27"/>
        <end position="44"/>
    </location>
</feature>
<reference evidence="11 12" key="1">
    <citation type="submission" date="2017-03" db="EMBL/GenBank/DDBJ databases">
        <title>Genome analysis of Rhizobial strains effectives or ineffectives for nitrogen fixation isolated from bean seeds.</title>
        <authorList>
            <person name="Peralta H."/>
            <person name="Aguilar-Vera A."/>
            <person name="Mora Y."/>
            <person name="Vargas-Lagunas C."/>
            <person name="Girard L."/>
            <person name="Mora J."/>
        </authorList>
    </citation>
    <scope>NUCLEOTIDE SEQUENCE [LARGE SCALE GENOMIC DNA]</scope>
    <source>
        <strain evidence="11 12">CCGM3</strain>
    </source>
</reference>
<dbReference type="InterPro" id="IPR035906">
    <property type="entry name" value="MetI-like_sf"/>
</dbReference>
<keyword evidence="8 9" id="KW-0472">Membrane</keyword>
<evidence type="ECO:0000256" key="1">
    <source>
        <dbReference type="ARBA" id="ARBA00004429"/>
    </source>
</evidence>
<keyword evidence="5 9" id="KW-0812">Transmembrane</keyword>
<gene>
    <name evidence="11" type="ORF">B5K06_32505</name>
</gene>
<protein>
    <submittedName>
        <fullName evidence="11">ABC transporter permease</fullName>
    </submittedName>
</protein>
<proteinExistence type="inferred from homology"/>